<dbReference type="SUPFAM" id="SSF51556">
    <property type="entry name" value="Metallo-dependent hydrolases"/>
    <property type="match status" value="1"/>
</dbReference>
<proteinExistence type="predicted"/>
<dbReference type="Gene3D" id="2.30.40.10">
    <property type="entry name" value="Urease, subunit C, domain 1"/>
    <property type="match status" value="1"/>
</dbReference>
<accession>A0A4S3B1V5</accession>
<dbReference type="Gene3D" id="3.20.20.140">
    <property type="entry name" value="Metal-dependent hydrolases"/>
    <property type="match status" value="1"/>
</dbReference>
<dbReference type="NCBIfam" id="NF005312">
    <property type="entry name" value="PRK06846.1"/>
    <property type="match status" value="1"/>
</dbReference>
<feature type="coiled-coil region" evidence="1">
    <location>
        <begin position="87"/>
        <end position="118"/>
    </location>
</feature>
<dbReference type="Proteomes" id="UP000310506">
    <property type="component" value="Unassembled WGS sequence"/>
</dbReference>
<dbReference type="AlphaFoldDB" id="A0A4S3B1V5"/>
<dbReference type="EMBL" id="SDGV01000016">
    <property type="protein sequence ID" value="THB61094.1"/>
    <property type="molecule type" value="Genomic_DNA"/>
</dbReference>
<evidence type="ECO:0000313" key="3">
    <source>
        <dbReference type="EMBL" id="THB61094.1"/>
    </source>
</evidence>
<reference evidence="3 4" key="1">
    <citation type="submission" date="2019-01" db="EMBL/GenBank/DDBJ databases">
        <title>Vagococcus silagei sp. nov. isolated from brewer's grain.</title>
        <authorList>
            <person name="Guu J.-R."/>
        </authorList>
    </citation>
    <scope>NUCLEOTIDE SEQUENCE [LARGE SCALE GENOMIC DNA]</scope>
    <source>
        <strain evidence="3 4">2B-2</strain>
    </source>
</reference>
<evidence type="ECO:0000313" key="4">
    <source>
        <dbReference type="Proteomes" id="UP000310506"/>
    </source>
</evidence>
<name>A0A4S3B1V5_9ENTE</name>
<organism evidence="3 4">
    <name type="scientific">Vagococcus silagei</name>
    <dbReference type="NCBI Taxonomy" id="2508885"/>
    <lineage>
        <taxon>Bacteria</taxon>
        <taxon>Bacillati</taxon>
        <taxon>Bacillota</taxon>
        <taxon>Bacilli</taxon>
        <taxon>Lactobacillales</taxon>
        <taxon>Enterococcaceae</taxon>
        <taxon>Vagococcus</taxon>
    </lineage>
</organism>
<evidence type="ECO:0000259" key="2">
    <source>
        <dbReference type="Pfam" id="PF07969"/>
    </source>
</evidence>
<dbReference type="CDD" id="cd01293">
    <property type="entry name" value="Bact_CD"/>
    <property type="match status" value="1"/>
</dbReference>
<dbReference type="PANTHER" id="PTHR32027:SF9">
    <property type="entry name" value="BLL3847 PROTEIN"/>
    <property type="match status" value="1"/>
</dbReference>
<dbReference type="InterPro" id="IPR013108">
    <property type="entry name" value="Amidohydro_3"/>
</dbReference>
<dbReference type="InterPro" id="IPR011059">
    <property type="entry name" value="Metal-dep_hydrolase_composite"/>
</dbReference>
<comment type="caution">
    <text evidence="3">The sequence shown here is derived from an EMBL/GenBank/DDBJ whole genome shotgun (WGS) entry which is preliminary data.</text>
</comment>
<keyword evidence="1" id="KW-0175">Coiled coil</keyword>
<protein>
    <submittedName>
        <fullName evidence="3">Deaminase</fullName>
    </submittedName>
</protein>
<dbReference type="GO" id="GO:0016814">
    <property type="term" value="F:hydrolase activity, acting on carbon-nitrogen (but not peptide) bonds, in cyclic amidines"/>
    <property type="evidence" value="ECO:0007669"/>
    <property type="project" value="TreeGrafter"/>
</dbReference>
<keyword evidence="4" id="KW-1185">Reference proteome</keyword>
<gene>
    <name evidence="3" type="ORF">ESZ54_07100</name>
</gene>
<dbReference type="Pfam" id="PF07969">
    <property type="entry name" value="Amidohydro_3"/>
    <property type="match status" value="1"/>
</dbReference>
<dbReference type="RefSeq" id="WP_136136975.1">
    <property type="nucleotide sequence ID" value="NZ_SDGV01000016.1"/>
</dbReference>
<dbReference type="InterPro" id="IPR052349">
    <property type="entry name" value="Metallo-hydrolase_Enzymes"/>
</dbReference>
<feature type="domain" description="Amidohydrolase 3" evidence="2">
    <location>
        <begin position="202"/>
        <end position="384"/>
    </location>
</feature>
<sequence>MSWLLNVRLEMREERHPEGHVTTQTDLFDMEIDENEQIKTIIPAAERARSVSGQDMEGWLMLPAFKEMHNHLDKTYLSVGWKACRPVKNLRERLDFEAEELVELAETAEQRATAMIERHLSYGVNHIRTHVNIDPFIGLKNLEGVKKALAKFEGQLTSEIVAFPQHGLLEHEDMPTLLKEALNSGATHLGALDPGGIDGHIEESLRLTMALAKEHSVDVDLHLHDRGDLGYYTMSRWLELIDEEEYQGRTAFSHAFGLSHLTPHVQKTFAKKMASRDVSVMSTIPIDVGNKLIPIEILEENGVQVSFGCDGYFDSWSPYVLGDVLEKVRNYCQYRSLTDEKSLRLALGHITNGVTPLTETGEYQWPKVGMEASGVFLPASCSAEVVARVPEKRLLLSRGKFVQDDFER</sequence>
<dbReference type="InterPro" id="IPR032466">
    <property type="entry name" value="Metal_Hydrolase"/>
</dbReference>
<evidence type="ECO:0000256" key="1">
    <source>
        <dbReference type="SAM" id="Coils"/>
    </source>
</evidence>
<dbReference type="PANTHER" id="PTHR32027">
    <property type="entry name" value="CYTOSINE DEAMINASE"/>
    <property type="match status" value="1"/>
</dbReference>
<dbReference type="OrthoDB" id="9815027at2"/>